<evidence type="ECO:0000313" key="2">
    <source>
        <dbReference type="Proteomes" id="UP001054837"/>
    </source>
</evidence>
<comment type="caution">
    <text evidence="1">The sequence shown here is derived from an EMBL/GenBank/DDBJ whole genome shotgun (WGS) entry which is preliminary data.</text>
</comment>
<keyword evidence="2" id="KW-1185">Reference proteome</keyword>
<organism evidence="1 2">
    <name type="scientific">Caerostris darwini</name>
    <dbReference type="NCBI Taxonomy" id="1538125"/>
    <lineage>
        <taxon>Eukaryota</taxon>
        <taxon>Metazoa</taxon>
        <taxon>Ecdysozoa</taxon>
        <taxon>Arthropoda</taxon>
        <taxon>Chelicerata</taxon>
        <taxon>Arachnida</taxon>
        <taxon>Araneae</taxon>
        <taxon>Araneomorphae</taxon>
        <taxon>Entelegynae</taxon>
        <taxon>Araneoidea</taxon>
        <taxon>Araneidae</taxon>
        <taxon>Caerostris</taxon>
    </lineage>
</organism>
<protein>
    <submittedName>
        <fullName evidence="1">Uncharacterized protein</fullName>
    </submittedName>
</protein>
<sequence>MLVSQRPRKPHFPLIASLPRQLPTGIGLRCRVNSRPLTEKSTLCLLSVRTREDFPDDSSPKFVSTDIWVQNTLCYPSNYEESRFISS</sequence>
<proteinExistence type="predicted"/>
<accession>A0AAV4MNJ4</accession>
<dbReference type="EMBL" id="BPLQ01000578">
    <property type="protein sequence ID" value="GIX73107.1"/>
    <property type="molecule type" value="Genomic_DNA"/>
</dbReference>
<gene>
    <name evidence="1" type="ORF">CDAR_8251</name>
</gene>
<dbReference type="AlphaFoldDB" id="A0AAV4MNJ4"/>
<name>A0AAV4MNJ4_9ARAC</name>
<dbReference type="Proteomes" id="UP001054837">
    <property type="component" value="Unassembled WGS sequence"/>
</dbReference>
<evidence type="ECO:0000313" key="1">
    <source>
        <dbReference type="EMBL" id="GIX73107.1"/>
    </source>
</evidence>
<reference evidence="1 2" key="1">
    <citation type="submission" date="2021-06" db="EMBL/GenBank/DDBJ databases">
        <title>Caerostris darwini draft genome.</title>
        <authorList>
            <person name="Kono N."/>
            <person name="Arakawa K."/>
        </authorList>
    </citation>
    <scope>NUCLEOTIDE SEQUENCE [LARGE SCALE GENOMIC DNA]</scope>
</reference>